<dbReference type="Pfam" id="PF13229">
    <property type="entry name" value="Beta_helix"/>
    <property type="match status" value="1"/>
</dbReference>
<protein>
    <recommendedName>
        <fullName evidence="7">Parallel beta helix pectate lyase-like protein</fullName>
    </recommendedName>
</protein>
<dbReference type="Proteomes" id="UP001500928">
    <property type="component" value="Unassembled WGS sequence"/>
</dbReference>
<evidence type="ECO:0000259" key="4">
    <source>
        <dbReference type="Pfam" id="PF13229"/>
    </source>
</evidence>
<dbReference type="PROSITE" id="PS51257">
    <property type="entry name" value="PROKAR_LIPOPROTEIN"/>
    <property type="match status" value="1"/>
</dbReference>
<evidence type="ECO:0000313" key="5">
    <source>
        <dbReference type="EMBL" id="GAA4772828.1"/>
    </source>
</evidence>
<evidence type="ECO:0000313" key="6">
    <source>
        <dbReference type="Proteomes" id="UP001500928"/>
    </source>
</evidence>
<feature type="region of interest" description="Disordered" evidence="1">
    <location>
        <begin position="414"/>
        <end position="439"/>
    </location>
</feature>
<feature type="domain" description="Rhamnogalacturonase A/B/Epimerase-like pectate lyase" evidence="3">
    <location>
        <begin position="59"/>
        <end position="125"/>
    </location>
</feature>
<dbReference type="Gene3D" id="2.160.20.10">
    <property type="entry name" value="Single-stranded right-handed beta-helix, Pectin lyase-like"/>
    <property type="match status" value="1"/>
</dbReference>
<dbReference type="SUPFAM" id="SSF51126">
    <property type="entry name" value="Pectin lyase-like"/>
    <property type="match status" value="1"/>
</dbReference>
<evidence type="ECO:0000259" key="3">
    <source>
        <dbReference type="Pfam" id="PF12708"/>
    </source>
</evidence>
<organism evidence="5 6">
    <name type="scientific">Actinomycetospora chlora</name>
    <dbReference type="NCBI Taxonomy" id="663608"/>
    <lineage>
        <taxon>Bacteria</taxon>
        <taxon>Bacillati</taxon>
        <taxon>Actinomycetota</taxon>
        <taxon>Actinomycetes</taxon>
        <taxon>Pseudonocardiales</taxon>
        <taxon>Pseudonocardiaceae</taxon>
        <taxon>Actinomycetospora</taxon>
    </lineage>
</organism>
<reference evidence="6" key="1">
    <citation type="journal article" date="2019" name="Int. J. Syst. Evol. Microbiol.">
        <title>The Global Catalogue of Microorganisms (GCM) 10K type strain sequencing project: providing services to taxonomists for standard genome sequencing and annotation.</title>
        <authorList>
            <consortium name="The Broad Institute Genomics Platform"/>
            <consortium name="The Broad Institute Genome Sequencing Center for Infectious Disease"/>
            <person name="Wu L."/>
            <person name="Ma J."/>
        </authorList>
    </citation>
    <scope>NUCLEOTIDE SEQUENCE [LARGE SCALE GENOMIC DNA]</scope>
    <source>
        <strain evidence="6">JCM 17979</strain>
    </source>
</reference>
<gene>
    <name evidence="5" type="ORF">GCM10023200_01490</name>
</gene>
<dbReference type="InterPro" id="IPR024535">
    <property type="entry name" value="RHGA/B-epi-like_pectate_lyase"/>
</dbReference>
<dbReference type="InterPro" id="IPR006311">
    <property type="entry name" value="TAT_signal"/>
</dbReference>
<dbReference type="Pfam" id="PF12708">
    <property type="entry name" value="Pect-lyase_RHGA_epim"/>
    <property type="match status" value="1"/>
</dbReference>
<dbReference type="InterPro" id="IPR012334">
    <property type="entry name" value="Pectin_lyas_fold"/>
</dbReference>
<comment type="caution">
    <text evidence="5">The sequence shown here is derived from an EMBL/GenBank/DDBJ whole genome shotgun (WGS) entry which is preliminary data.</text>
</comment>
<evidence type="ECO:0008006" key="7">
    <source>
        <dbReference type="Google" id="ProtNLM"/>
    </source>
</evidence>
<dbReference type="InterPro" id="IPR039448">
    <property type="entry name" value="Beta_helix"/>
</dbReference>
<dbReference type="RefSeq" id="WP_345410301.1">
    <property type="nucleotide sequence ID" value="NZ_BAABHO010000001.1"/>
</dbReference>
<evidence type="ECO:0000256" key="1">
    <source>
        <dbReference type="SAM" id="MobiDB-lite"/>
    </source>
</evidence>
<feature type="signal peptide" evidence="2">
    <location>
        <begin position="1"/>
        <end position="30"/>
    </location>
</feature>
<feature type="chain" id="PRO_5047241302" description="Parallel beta helix pectate lyase-like protein" evidence="2">
    <location>
        <begin position="31"/>
        <end position="439"/>
    </location>
</feature>
<proteinExistence type="predicted"/>
<accession>A0ABP9A4S3</accession>
<dbReference type="PROSITE" id="PS51318">
    <property type="entry name" value="TAT"/>
    <property type="match status" value="1"/>
</dbReference>
<name>A0ABP9A4S3_9PSEU</name>
<keyword evidence="6" id="KW-1185">Reference proteome</keyword>
<feature type="domain" description="Right handed beta helix" evidence="4">
    <location>
        <begin position="208"/>
        <end position="345"/>
    </location>
</feature>
<keyword evidence="2" id="KW-0732">Signal</keyword>
<dbReference type="EMBL" id="BAABHO010000001">
    <property type="protein sequence ID" value="GAA4772828.1"/>
    <property type="molecule type" value="Genomic_DNA"/>
</dbReference>
<sequence length="439" mass="45012">MTPGLTRRALLAGAGGLATAGALLAVGATAACGEAAPRRGPVTPPPLPGGAPLAQGPVVDVRDHGARGDGVADDTAALRDGLNDANGRQGTLYLPAGTYRYRLGEPFAPAAGVTVAGDPGRSTVRLEGPAPGEFGVFCAPVAPGVTLDGLVLERGGDVPCVFVRLAATERLTLSRMAFVGHTDRWPDQFCHGVQLGTVDGATARAFRWTDSVVTSMTYGLFQTNDSTGRTEDVAVARCRFVGNAETDLEFNSPNGATTTVLVEGCEFRDPQARGFAVGVATNRDVTIRGNTVTGYALEAVHVEDYSDGVVITGNRIASAGLEQNSHVQLIGGARHIRIEGNTFLAGSNTSEIVVVNALAGGTAPTPGGRPTGPPADVVVVDNDFELSATVRAASFEGVTGGAFRGNRLRGPVDDPDAVVGTEGSTDIDVRGNTANGRPF</sequence>
<dbReference type="InterPro" id="IPR011050">
    <property type="entry name" value="Pectin_lyase_fold/virulence"/>
</dbReference>
<evidence type="ECO:0000256" key="2">
    <source>
        <dbReference type="SAM" id="SignalP"/>
    </source>
</evidence>
<feature type="region of interest" description="Disordered" evidence="1">
    <location>
        <begin position="35"/>
        <end position="55"/>
    </location>
</feature>